<dbReference type="GeneID" id="27686331"/>
<dbReference type="InParanoid" id="A0A0L0HMJ6"/>
<gene>
    <name evidence="3" type="ORF">SPPG_02768</name>
</gene>
<dbReference type="VEuPathDB" id="FungiDB:SPPG_02768"/>
<comment type="similarity">
    <text evidence="1">Belongs to the FAM154 family.</text>
</comment>
<dbReference type="Proteomes" id="UP000053201">
    <property type="component" value="Unassembled WGS sequence"/>
</dbReference>
<dbReference type="GO" id="GO:0008017">
    <property type="term" value="F:microtubule binding"/>
    <property type="evidence" value="ECO:0007669"/>
    <property type="project" value="InterPro"/>
</dbReference>
<dbReference type="RefSeq" id="XP_016610332.1">
    <property type="nucleotide sequence ID" value="XM_016751053.1"/>
</dbReference>
<evidence type="ECO:0000256" key="1">
    <source>
        <dbReference type="ARBA" id="ARBA00008738"/>
    </source>
</evidence>
<protein>
    <submittedName>
        <fullName evidence="3">Uncharacterized protein</fullName>
    </submittedName>
</protein>
<feature type="region of interest" description="Disordered" evidence="2">
    <location>
        <begin position="328"/>
        <end position="351"/>
    </location>
</feature>
<dbReference type="PANTHER" id="PTHR31516">
    <property type="entry name" value="STABILIZER OF AXONEMAL MICROTUBULES 2"/>
    <property type="match status" value="1"/>
</dbReference>
<dbReference type="STRING" id="645134.A0A0L0HMJ6"/>
<reference evidence="3 4" key="1">
    <citation type="submission" date="2009-08" db="EMBL/GenBank/DDBJ databases">
        <title>The Genome Sequence of Spizellomyces punctatus strain DAOM BR117.</title>
        <authorList>
            <consortium name="The Broad Institute Genome Sequencing Platform"/>
            <person name="Russ C."/>
            <person name="Cuomo C."/>
            <person name="Shea T."/>
            <person name="Young S.K."/>
            <person name="Zeng Q."/>
            <person name="Koehrsen M."/>
            <person name="Haas B."/>
            <person name="Borodovsky M."/>
            <person name="Guigo R."/>
            <person name="Alvarado L."/>
            <person name="Berlin A."/>
            <person name="Bochicchio J."/>
            <person name="Borenstein D."/>
            <person name="Chapman S."/>
            <person name="Chen Z."/>
            <person name="Engels R."/>
            <person name="Freedman E."/>
            <person name="Gellesch M."/>
            <person name="Goldberg J."/>
            <person name="Griggs A."/>
            <person name="Gujja S."/>
            <person name="Heiman D."/>
            <person name="Hepburn T."/>
            <person name="Howarth C."/>
            <person name="Jen D."/>
            <person name="Larson L."/>
            <person name="Lewis B."/>
            <person name="Mehta T."/>
            <person name="Park D."/>
            <person name="Pearson M."/>
            <person name="Roberts A."/>
            <person name="Saif S."/>
            <person name="Shenoy N."/>
            <person name="Sisk P."/>
            <person name="Stolte C."/>
            <person name="Sykes S."/>
            <person name="Thomson T."/>
            <person name="Walk T."/>
            <person name="White J."/>
            <person name="Yandava C."/>
            <person name="Burger G."/>
            <person name="Gray M.W."/>
            <person name="Holland P.W.H."/>
            <person name="King N."/>
            <person name="Lang F.B.F."/>
            <person name="Roger A.J."/>
            <person name="Ruiz-Trillo I."/>
            <person name="Lander E."/>
            <person name="Nusbaum C."/>
        </authorList>
    </citation>
    <scope>NUCLEOTIDE SEQUENCE [LARGE SCALE GENOMIC DNA]</scope>
    <source>
        <strain evidence="3 4">DAOM BR117</strain>
    </source>
</reference>
<dbReference type="OMA" id="PRCICEI"/>
<dbReference type="Pfam" id="PF05217">
    <property type="entry name" value="SAXO1-2"/>
    <property type="match status" value="2"/>
</dbReference>
<dbReference type="OrthoDB" id="365640at2759"/>
<organism evidence="3 4">
    <name type="scientific">Spizellomyces punctatus (strain DAOM BR117)</name>
    <dbReference type="NCBI Taxonomy" id="645134"/>
    <lineage>
        <taxon>Eukaryota</taxon>
        <taxon>Fungi</taxon>
        <taxon>Fungi incertae sedis</taxon>
        <taxon>Chytridiomycota</taxon>
        <taxon>Chytridiomycota incertae sedis</taxon>
        <taxon>Chytridiomycetes</taxon>
        <taxon>Spizellomycetales</taxon>
        <taxon>Spizellomycetaceae</taxon>
        <taxon>Spizellomyces</taxon>
    </lineage>
</organism>
<dbReference type="eggNOG" id="ENOG502RVUX">
    <property type="taxonomic scope" value="Eukaryota"/>
</dbReference>
<dbReference type="PANTHER" id="PTHR31516:SF17">
    <property type="entry name" value="STABILIZER OF AXONEMAL MICROTUBULES 2"/>
    <property type="match status" value="1"/>
</dbReference>
<dbReference type="InterPro" id="IPR033336">
    <property type="entry name" value="SAXO1/2"/>
</dbReference>
<evidence type="ECO:0000313" key="4">
    <source>
        <dbReference type="Proteomes" id="UP000053201"/>
    </source>
</evidence>
<keyword evidence="4" id="KW-1185">Reference proteome</keyword>
<dbReference type="GO" id="GO:0005856">
    <property type="term" value="C:cytoskeleton"/>
    <property type="evidence" value="ECO:0007669"/>
    <property type="project" value="TreeGrafter"/>
</dbReference>
<sequence>MHDSRKHEEKCICAVCTCGRHKLCKVARTVEGHLDAHTEYGDNYVKYQTERRLRGKAHPQQLSIGGDFYGSTENREKFVAHAFPPQMPPKKVVYARNDAPFDSTTTQKHDFPAWPITTVSSMRPKANHIENTAKFDGQTTNRRDFRPFELQSRPFRKAADYLKPNTRFEGVTTHDADYRAWPVPPPAKSREVASYVSPTEDREFKSTTGATYVGHQLPRSSLSMAPRQAYVVSPVKFEGVTTNRDSFRRWTLPTKEPKKKAIYTPNQSVFQDSTTYHDNYQPKTVERLLRIVPKYQAVPTKFDATSTHRLDYQPPAHQTREADFRPRATYNPQHDDRDWGTTMRSQYTPKPIPRCPAVPWMPLERERHDDGHVYLTDRSRPALAGVVV</sequence>
<accession>A0A0L0HMJ6</accession>
<evidence type="ECO:0000313" key="3">
    <source>
        <dbReference type="EMBL" id="KND02293.1"/>
    </source>
</evidence>
<dbReference type="EMBL" id="KQ257453">
    <property type="protein sequence ID" value="KND02293.1"/>
    <property type="molecule type" value="Genomic_DNA"/>
</dbReference>
<evidence type="ECO:0000256" key="2">
    <source>
        <dbReference type="SAM" id="MobiDB-lite"/>
    </source>
</evidence>
<proteinExistence type="inferred from homology"/>
<dbReference type="AlphaFoldDB" id="A0A0L0HMJ6"/>
<name>A0A0L0HMJ6_SPIPD</name>